<name>A0A975NGZ0_9BRAD</name>
<dbReference type="AlphaFoldDB" id="A0A975NGZ0"/>
<protein>
    <submittedName>
        <fullName evidence="1">Uncharacterized protein</fullName>
    </submittedName>
</protein>
<evidence type="ECO:0000313" key="2">
    <source>
        <dbReference type="Proteomes" id="UP000680839"/>
    </source>
</evidence>
<gene>
    <name evidence="1" type="ORF">KMZ29_06210</name>
</gene>
<accession>A0A975NGZ0</accession>
<evidence type="ECO:0000313" key="1">
    <source>
        <dbReference type="EMBL" id="QWG14274.1"/>
    </source>
</evidence>
<sequence>MPARCRNPRACHARARGEIDVNAISDPDKATALAATGQTRAAAGAVRSGRASTEGRCPPLRVKLSSHGFAIDHPDPELGEQLMADALGVADRDAMHGMLRQLVKASVKGGRPDEVNLAFMIAMVKSIKPRDSVEAMLVAQMVSVHVMAMRCAHHLANAEDIAQQDSAGRALARLARTFPAQIDALNRYRDNGEPAITVQNVSVADGGNAIVGNVTQHANVIVSDGHAERRAQA</sequence>
<reference evidence="1" key="1">
    <citation type="submission" date="2021-06" db="EMBL/GenBank/DDBJ databases">
        <title>Bradyrhizobium sp. S2-20-1 Genome sequencing.</title>
        <authorList>
            <person name="Jin L."/>
        </authorList>
    </citation>
    <scope>NUCLEOTIDE SEQUENCE</scope>
    <source>
        <strain evidence="1">S2-20-1</strain>
    </source>
</reference>
<dbReference type="EMBL" id="CP076134">
    <property type="protein sequence ID" value="QWG14274.1"/>
    <property type="molecule type" value="Genomic_DNA"/>
</dbReference>
<proteinExistence type="predicted"/>
<dbReference type="RefSeq" id="WP_215622906.1">
    <property type="nucleotide sequence ID" value="NZ_CP076134.1"/>
</dbReference>
<organism evidence="1 2">
    <name type="scientific">Bradyrhizobium sediminis</name>
    <dbReference type="NCBI Taxonomy" id="2840469"/>
    <lineage>
        <taxon>Bacteria</taxon>
        <taxon>Pseudomonadati</taxon>
        <taxon>Pseudomonadota</taxon>
        <taxon>Alphaproteobacteria</taxon>
        <taxon>Hyphomicrobiales</taxon>
        <taxon>Nitrobacteraceae</taxon>
        <taxon>Bradyrhizobium</taxon>
    </lineage>
</organism>
<dbReference type="Proteomes" id="UP000680839">
    <property type="component" value="Chromosome"/>
</dbReference>